<keyword evidence="5 7" id="KW-0443">Lipid metabolism</keyword>
<keyword evidence="6 7" id="KW-0012">Acyltransferase</keyword>
<evidence type="ECO:0000256" key="3">
    <source>
        <dbReference type="ARBA" id="ARBA00022679"/>
    </source>
</evidence>
<dbReference type="OrthoDB" id="9784739at2"/>
<reference evidence="9 10" key="1">
    <citation type="journal article" date="2008" name="J. Bacteriol.">
        <title>'Candidatus Cloacamonas acidaminovorans': genome sequence reconstruction provides a first glimpse of a new bacterial division.</title>
        <authorList>
            <person name="Pelletier E."/>
            <person name="Kreimeyer A."/>
            <person name="Bocs S."/>
            <person name="Rouy Z."/>
            <person name="Gyapay G."/>
            <person name="Chouari R."/>
            <person name="Riviere D."/>
            <person name="Ganesan A."/>
            <person name="Daegelen P."/>
            <person name="Sghir A."/>
            <person name="Cohen G.N."/>
            <person name="Medigue C."/>
            <person name="Weissenbach J."/>
            <person name="Le Paslier D."/>
        </authorList>
    </citation>
    <scope>NUCLEOTIDE SEQUENCE [LARGE SCALE GENOMIC DNA]</scope>
    <source>
        <strain evidence="10">Evry</strain>
    </source>
</reference>
<dbReference type="GO" id="GO:0016020">
    <property type="term" value="C:membrane"/>
    <property type="evidence" value="ECO:0007669"/>
    <property type="project" value="GOC"/>
</dbReference>
<dbReference type="NCBIfam" id="NF002060">
    <property type="entry name" value="PRK00892.1"/>
    <property type="match status" value="1"/>
</dbReference>
<organism evidence="9 10">
    <name type="scientific">Cloacimonas acidaminovorans (strain Evry)</name>
    <dbReference type="NCBI Taxonomy" id="459349"/>
    <lineage>
        <taxon>Bacteria</taxon>
        <taxon>Pseudomonadati</taxon>
        <taxon>Candidatus Cloacimonadota</taxon>
        <taxon>Candidatus Cloacimonadia</taxon>
        <taxon>Candidatus Cloacimonadales</taxon>
        <taxon>Candidatus Cloacimonadaceae</taxon>
        <taxon>Candidatus Cloacimonas</taxon>
    </lineage>
</organism>
<dbReference type="HOGENOM" id="CLU_049865_0_0_0"/>
<comment type="catalytic activity">
    <reaction evidence="7">
        <text>a UDP-3-O-[(3R)-3-hydroxyacyl]-alpha-D-glucosamine + a (3R)-hydroxyacyl-[ACP] = a UDP-2-N,3-O-bis[(3R)-3-hydroxyacyl]-alpha-D-glucosamine + holo-[ACP] + H(+)</text>
        <dbReference type="Rhea" id="RHEA:53836"/>
        <dbReference type="Rhea" id="RHEA-COMP:9685"/>
        <dbReference type="Rhea" id="RHEA-COMP:9945"/>
        <dbReference type="ChEBI" id="CHEBI:15378"/>
        <dbReference type="ChEBI" id="CHEBI:64479"/>
        <dbReference type="ChEBI" id="CHEBI:78827"/>
        <dbReference type="ChEBI" id="CHEBI:137740"/>
        <dbReference type="ChEBI" id="CHEBI:137748"/>
        <dbReference type="EC" id="2.3.1.191"/>
    </reaction>
</comment>
<dbReference type="KEGG" id="caci:CLOAM1382"/>
<dbReference type="Proteomes" id="UP000002019">
    <property type="component" value="Chromosome"/>
</dbReference>
<dbReference type="Gene3D" id="2.160.10.10">
    <property type="entry name" value="Hexapeptide repeat proteins"/>
    <property type="match status" value="1"/>
</dbReference>
<evidence type="ECO:0000256" key="2">
    <source>
        <dbReference type="ARBA" id="ARBA00022556"/>
    </source>
</evidence>
<protein>
    <recommendedName>
        <fullName evidence="7">UDP-3-O-acylglucosamine N-acyltransferase</fullName>
        <ecNumber evidence="7">2.3.1.191</ecNumber>
    </recommendedName>
</protein>
<dbReference type="InterPro" id="IPR001451">
    <property type="entry name" value="Hexapep"/>
</dbReference>
<dbReference type="HAMAP" id="MF_00523">
    <property type="entry name" value="LpxD"/>
    <property type="match status" value="1"/>
</dbReference>
<dbReference type="Pfam" id="PF00132">
    <property type="entry name" value="Hexapep"/>
    <property type="match status" value="2"/>
</dbReference>
<dbReference type="NCBIfam" id="TIGR01853">
    <property type="entry name" value="lipid_A_lpxD"/>
    <property type="match status" value="1"/>
</dbReference>
<dbReference type="SUPFAM" id="SSF51161">
    <property type="entry name" value="Trimeric LpxA-like enzymes"/>
    <property type="match status" value="1"/>
</dbReference>
<dbReference type="CDD" id="cd03352">
    <property type="entry name" value="LbH_LpxD"/>
    <property type="match status" value="1"/>
</dbReference>
<keyword evidence="10" id="KW-1185">Reference proteome</keyword>
<evidence type="ECO:0000256" key="6">
    <source>
        <dbReference type="ARBA" id="ARBA00023315"/>
    </source>
</evidence>
<dbReference type="InterPro" id="IPR011004">
    <property type="entry name" value="Trimer_LpxA-like_sf"/>
</dbReference>
<proteinExistence type="inferred from homology"/>
<dbReference type="RefSeq" id="WP_015425093.1">
    <property type="nucleotide sequence ID" value="NC_020449.1"/>
</dbReference>
<dbReference type="EMBL" id="CU466930">
    <property type="protein sequence ID" value="CAO81235.1"/>
    <property type="molecule type" value="Genomic_DNA"/>
</dbReference>
<dbReference type="eggNOG" id="COG1044">
    <property type="taxonomic scope" value="Bacteria"/>
</dbReference>
<keyword evidence="1 7" id="KW-0444">Lipid biosynthesis</keyword>
<feature type="active site" description="Proton acceptor" evidence="7">
    <location>
        <position position="246"/>
    </location>
</feature>
<dbReference type="GO" id="GO:0103118">
    <property type="term" value="F:UDP-3-O-[(3R)-3-hydroxyacyl]-glucosamine N-acyltransferase activity"/>
    <property type="evidence" value="ECO:0007669"/>
    <property type="project" value="UniProtKB-EC"/>
</dbReference>
<name>B0VJ34_CLOAI</name>
<dbReference type="Pfam" id="PF04613">
    <property type="entry name" value="LpxD"/>
    <property type="match status" value="1"/>
</dbReference>
<evidence type="ECO:0000256" key="5">
    <source>
        <dbReference type="ARBA" id="ARBA00023098"/>
    </source>
</evidence>
<sequence length="349" mass="37592">MKRFNTPINSELLTQICQGELKGKIPSVLCKVGEPEEADEQTIIFLEQEKLLEKVKASSAGLIITTEKFISELPERALLLVQKPYYSLMRLISWWLEQENKDFIYAIQPTAIVAEDVRFEGEVAIGSNVVIGSGCILGKGVIIGEGCSLGKNVSVGAGTKLYPNVCVYDDCVIGRNCILHSGVIIGADGFGFMLIEGIQQKIPQVGNVVIGDGVEIGANSCIDRATLGSTIIGNGTKIDNLVQVGHNCIIGEHSILCAQVGLAGSTVVGDYVYLAGQVGIADHLQIGNRAMVGAQSGVSTNIPDDGRYFGYPALEANLTKRIMAVQKNLPEMYHFYLKAKKQETENGEK</sequence>
<dbReference type="PANTHER" id="PTHR43378">
    <property type="entry name" value="UDP-3-O-ACYLGLUCOSAMINE N-ACYLTRANSFERASE"/>
    <property type="match status" value="1"/>
</dbReference>
<evidence type="ECO:0000313" key="10">
    <source>
        <dbReference type="Proteomes" id="UP000002019"/>
    </source>
</evidence>
<dbReference type="EC" id="2.3.1.191" evidence="7"/>
<dbReference type="PANTHER" id="PTHR43378:SF2">
    <property type="entry name" value="UDP-3-O-ACYLGLUCOSAMINE N-ACYLTRANSFERASE 1, MITOCHONDRIAL-RELATED"/>
    <property type="match status" value="1"/>
</dbReference>
<keyword evidence="2 7" id="KW-0441">Lipid A biosynthesis</keyword>
<evidence type="ECO:0000313" key="9">
    <source>
        <dbReference type="EMBL" id="CAO81235.1"/>
    </source>
</evidence>
<dbReference type="Gene3D" id="3.40.1390.10">
    <property type="entry name" value="MurE/MurF, N-terminal domain"/>
    <property type="match status" value="1"/>
</dbReference>
<evidence type="ECO:0000256" key="7">
    <source>
        <dbReference type="HAMAP-Rule" id="MF_00523"/>
    </source>
</evidence>
<feature type="domain" description="UDP-3-O-[3-hydroxymyristoyl] glucosamine N-acyltransferase non-repeat region" evidence="8">
    <location>
        <begin position="30"/>
        <end position="93"/>
    </location>
</feature>
<keyword evidence="3 7" id="KW-0808">Transferase</keyword>
<dbReference type="InterPro" id="IPR020573">
    <property type="entry name" value="UDP_GlcNAc_AcTrfase_non-rep"/>
</dbReference>
<gene>
    <name evidence="7 9" type="primary">lpxD</name>
    <name evidence="9" type="ordered locus">CLOAM1382</name>
</gene>
<keyword evidence="4 7" id="KW-0677">Repeat</keyword>
<dbReference type="STRING" id="459349.CLOAM1382"/>
<dbReference type="GO" id="GO:0009245">
    <property type="term" value="P:lipid A biosynthetic process"/>
    <property type="evidence" value="ECO:0007669"/>
    <property type="project" value="UniProtKB-UniRule"/>
</dbReference>
<dbReference type="GO" id="GO:0016410">
    <property type="term" value="F:N-acyltransferase activity"/>
    <property type="evidence" value="ECO:0007669"/>
    <property type="project" value="InterPro"/>
</dbReference>
<comment type="similarity">
    <text evidence="7">Belongs to the transferase hexapeptide repeat family. LpxD subfamily.</text>
</comment>
<accession>B0VJ34</accession>
<comment type="pathway">
    <text evidence="7">Bacterial outer membrane biogenesis; LPS lipid A biosynthesis.</text>
</comment>
<dbReference type="InterPro" id="IPR018357">
    <property type="entry name" value="Hexapep_transf_CS"/>
</dbReference>
<evidence type="ECO:0000259" key="8">
    <source>
        <dbReference type="Pfam" id="PF04613"/>
    </source>
</evidence>
<evidence type="ECO:0000256" key="4">
    <source>
        <dbReference type="ARBA" id="ARBA00022737"/>
    </source>
</evidence>
<comment type="subunit">
    <text evidence="7">Homotrimer.</text>
</comment>
<dbReference type="UniPathway" id="UPA00973"/>
<dbReference type="PROSITE" id="PS00101">
    <property type="entry name" value="HEXAPEP_TRANSFERASES"/>
    <property type="match status" value="2"/>
</dbReference>
<comment type="function">
    <text evidence="7">Catalyzes the N-acylation of UDP-3-O-acylglucosamine using 3-hydroxyacyl-ACP as the acyl donor. Is involved in the biosynthesis of lipid A, a phosphorylated glycolipid that anchors the lipopolysaccharide to the outer membrane of the cell.</text>
</comment>
<dbReference type="AlphaFoldDB" id="B0VJ34"/>
<evidence type="ECO:0000256" key="1">
    <source>
        <dbReference type="ARBA" id="ARBA00022516"/>
    </source>
</evidence>
<dbReference type="InterPro" id="IPR007691">
    <property type="entry name" value="LpxD"/>
</dbReference>